<proteinExistence type="inferred from homology"/>
<sequence length="152" mass="17260">MPYRNILVALELNHREKPLLKRAVELAECHQARLHIIHVSPELGGVYTGSLNMDLRQLKNKLRLENGHEIVQMLKCEQHNANTISLPNGDIHQAVQQAVKEHQADLLICGRQLERPFLGHFFSNSTGFLDINGCDLLVIKLSEHHDAKKPEV</sequence>
<dbReference type="InterPro" id="IPR006015">
    <property type="entry name" value="Universal_stress_UspA"/>
</dbReference>
<name>A0ABQ1IPA5_9GAMM</name>
<dbReference type="Proteomes" id="UP000646152">
    <property type="component" value="Unassembled WGS sequence"/>
</dbReference>
<dbReference type="EMBL" id="BMKE01000017">
    <property type="protein sequence ID" value="GGB47920.1"/>
    <property type="molecule type" value="Genomic_DNA"/>
</dbReference>
<comment type="subcellular location">
    <subcellularLocation>
        <location evidence="2">Cytoplasm</location>
    </subcellularLocation>
</comment>
<dbReference type="PIRSF" id="PIRSF006276">
    <property type="entry name" value="UspA"/>
    <property type="match status" value="1"/>
</dbReference>
<dbReference type="RefSeq" id="WP_188630136.1">
    <property type="nucleotide sequence ID" value="NZ_BMKE01000017.1"/>
</dbReference>
<comment type="similarity">
    <text evidence="1 2">Belongs to the universal stress protein A family.</text>
</comment>
<dbReference type="InterPro" id="IPR006016">
    <property type="entry name" value="UspA"/>
</dbReference>
<dbReference type="SUPFAM" id="SSF52402">
    <property type="entry name" value="Adenine nucleotide alpha hydrolases-like"/>
    <property type="match status" value="1"/>
</dbReference>
<organism evidence="4 5">
    <name type="scientific">Oceanisphaera marina</name>
    <dbReference type="NCBI Taxonomy" id="2017550"/>
    <lineage>
        <taxon>Bacteria</taxon>
        <taxon>Pseudomonadati</taxon>
        <taxon>Pseudomonadota</taxon>
        <taxon>Gammaproteobacteria</taxon>
        <taxon>Aeromonadales</taxon>
        <taxon>Aeromonadaceae</taxon>
        <taxon>Oceanisphaera</taxon>
    </lineage>
</organism>
<evidence type="ECO:0000256" key="1">
    <source>
        <dbReference type="ARBA" id="ARBA00008791"/>
    </source>
</evidence>
<protein>
    <recommendedName>
        <fullName evidence="2">Universal stress protein</fullName>
    </recommendedName>
</protein>
<keyword evidence="5" id="KW-1185">Reference proteome</keyword>
<keyword evidence="2" id="KW-0963">Cytoplasm</keyword>
<evidence type="ECO:0000259" key="3">
    <source>
        <dbReference type="Pfam" id="PF00582"/>
    </source>
</evidence>
<dbReference type="Gene3D" id="3.40.50.620">
    <property type="entry name" value="HUPs"/>
    <property type="match status" value="1"/>
</dbReference>
<evidence type="ECO:0000313" key="4">
    <source>
        <dbReference type="EMBL" id="GGB47920.1"/>
    </source>
</evidence>
<comment type="caution">
    <text evidence="4">The sequence shown here is derived from an EMBL/GenBank/DDBJ whole genome shotgun (WGS) entry which is preliminary data.</text>
</comment>
<gene>
    <name evidence="4" type="ORF">GCM10011502_21560</name>
</gene>
<feature type="domain" description="UspA" evidence="3">
    <location>
        <begin position="3"/>
        <end position="123"/>
    </location>
</feature>
<evidence type="ECO:0000313" key="5">
    <source>
        <dbReference type="Proteomes" id="UP000646152"/>
    </source>
</evidence>
<accession>A0ABQ1IPA5</accession>
<dbReference type="InterPro" id="IPR014729">
    <property type="entry name" value="Rossmann-like_a/b/a_fold"/>
</dbReference>
<dbReference type="Pfam" id="PF00582">
    <property type="entry name" value="Usp"/>
    <property type="match status" value="1"/>
</dbReference>
<evidence type="ECO:0000256" key="2">
    <source>
        <dbReference type="PIRNR" id="PIRNR006276"/>
    </source>
</evidence>
<reference evidence="5" key="1">
    <citation type="journal article" date="2019" name="Int. J. Syst. Evol. Microbiol.">
        <title>The Global Catalogue of Microorganisms (GCM) 10K type strain sequencing project: providing services to taxonomists for standard genome sequencing and annotation.</title>
        <authorList>
            <consortium name="The Broad Institute Genomics Platform"/>
            <consortium name="The Broad Institute Genome Sequencing Center for Infectious Disease"/>
            <person name="Wu L."/>
            <person name="Ma J."/>
        </authorList>
    </citation>
    <scope>NUCLEOTIDE SEQUENCE [LARGE SCALE GENOMIC DNA]</scope>
    <source>
        <strain evidence="5">CGMCC 1.15923</strain>
    </source>
</reference>